<dbReference type="Proteomes" id="UP000468828">
    <property type="component" value="Unassembled WGS sequence"/>
</dbReference>
<comment type="caution">
    <text evidence="3">The sequence shown here is derived from an EMBL/GenBank/DDBJ whole genome shotgun (WGS) entry which is preliminary data.</text>
</comment>
<feature type="transmembrane region" description="Helical" evidence="1">
    <location>
        <begin position="107"/>
        <end position="128"/>
    </location>
</feature>
<dbReference type="InterPro" id="IPR000801">
    <property type="entry name" value="Esterase-like"/>
</dbReference>
<dbReference type="EMBL" id="JAAGWH010000005">
    <property type="protein sequence ID" value="NEK92869.1"/>
    <property type="molecule type" value="Genomic_DNA"/>
</dbReference>
<dbReference type="GO" id="GO:0016747">
    <property type="term" value="F:acyltransferase activity, transferring groups other than amino-acyl groups"/>
    <property type="evidence" value="ECO:0007669"/>
    <property type="project" value="TreeGrafter"/>
</dbReference>
<proteinExistence type="predicted"/>
<keyword evidence="1" id="KW-1133">Transmembrane helix</keyword>
<name>A0A6P0H4P5_9ACTN</name>
<reference evidence="2 4" key="1">
    <citation type="submission" date="2020-01" db="EMBL/GenBank/DDBJ databases">
        <title>the WGS Modestobacter muralis CPCC 204518.</title>
        <authorList>
            <person name="Jiang Z."/>
        </authorList>
    </citation>
    <scope>NUCLEOTIDE SEQUENCE [LARGE SCALE GENOMIC DNA]</scope>
    <source>
        <strain evidence="2 4">DSM 100205</strain>
    </source>
</reference>
<dbReference type="Gene3D" id="3.40.50.1820">
    <property type="entry name" value="alpha/beta hydrolase"/>
    <property type="match status" value="1"/>
</dbReference>
<dbReference type="InterPro" id="IPR029058">
    <property type="entry name" value="AB_hydrolase_fold"/>
</dbReference>
<dbReference type="Proteomes" id="UP000471152">
    <property type="component" value="Unassembled WGS sequence"/>
</dbReference>
<feature type="transmembrane region" description="Helical" evidence="1">
    <location>
        <begin position="50"/>
        <end position="68"/>
    </location>
</feature>
<organism evidence="3 5">
    <name type="scientific">Modestobacter muralis</name>
    <dbReference type="NCBI Taxonomy" id="1608614"/>
    <lineage>
        <taxon>Bacteria</taxon>
        <taxon>Bacillati</taxon>
        <taxon>Actinomycetota</taxon>
        <taxon>Actinomycetes</taxon>
        <taxon>Geodermatophilales</taxon>
        <taxon>Geodermatophilaceae</taxon>
        <taxon>Modestobacter</taxon>
    </lineage>
</organism>
<evidence type="ECO:0000256" key="1">
    <source>
        <dbReference type="SAM" id="Phobius"/>
    </source>
</evidence>
<protein>
    <submittedName>
        <fullName evidence="3">Esterase family protein</fullName>
    </submittedName>
</protein>
<dbReference type="PANTHER" id="PTHR48098:SF1">
    <property type="entry name" value="DIACYLGLYCEROL ACYLTRANSFERASE_MYCOLYLTRANSFERASE AG85A"/>
    <property type="match status" value="1"/>
</dbReference>
<dbReference type="InterPro" id="IPR050583">
    <property type="entry name" value="Mycobacterial_A85_antigen"/>
</dbReference>
<keyword evidence="4" id="KW-1185">Reference proteome</keyword>
<evidence type="ECO:0000313" key="3">
    <source>
        <dbReference type="EMBL" id="NEN49636.1"/>
    </source>
</evidence>
<gene>
    <name evidence="3" type="ORF">G3R41_01600</name>
    <name evidence="2" type="ORF">GCU67_01600</name>
</gene>
<dbReference type="SUPFAM" id="SSF53474">
    <property type="entry name" value="alpha/beta-Hydrolases"/>
    <property type="match status" value="1"/>
</dbReference>
<dbReference type="EMBL" id="JAAGWB010000005">
    <property type="protein sequence ID" value="NEN49636.1"/>
    <property type="molecule type" value="Genomic_DNA"/>
</dbReference>
<feature type="transmembrane region" description="Helical" evidence="1">
    <location>
        <begin position="20"/>
        <end position="38"/>
    </location>
</feature>
<evidence type="ECO:0000313" key="5">
    <source>
        <dbReference type="Proteomes" id="UP000471152"/>
    </source>
</evidence>
<reference evidence="3 5" key="2">
    <citation type="submission" date="2020-02" db="EMBL/GenBank/DDBJ databases">
        <title>The WGS of Modestobacter muralis DSM 100205.</title>
        <authorList>
            <person name="Jiang Z."/>
        </authorList>
    </citation>
    <scope>NUCLEOTIDE SEQUENCE [LARGE SCALE GENOMIC DNA]</scope>
    <source>
        <strain evidence="3 5">DSM 100205</strain>
    </source>
</reference>
<accession>A0A6P0H4P5</accession>
<dbReference type="PANTHER" id="PTHR48098">
    <property type="entry name" value="ENTEROCHELIN ESTERASE-RELATED"/>
    <property type="match status" value="1"/>
</dbReference>
<dbReference type="AlphaFoldDB" id="A0A6P0H4P5"/>
<evidence type="ECO:0000313" key="2">
    <source>
        <dbReference type="EMBL" id="NEK92869.1"/>
    </source>
</evidence>
<keyword evidence="1" id="KW-0472">Membrane</keyword>
<keyword evidence="1" id="KW-0812">Transmembrane</keyword>
<dbReference type="Pfam" id="PF00756">
    <property type="entry name" value="Esterase"/>
    <property type="match status" value="1"/>
</dbReference>
<sequence>MVSRAWSWVTGLSLVDGHLHVALIAGLVVGLLVLLLAHRGRRWAARRVPLALLAAVVLLGLGELLLAVTDPFPDGLPWLVPLWVGLGLAGVTLAVAGWAGQRWWRRGVAVLAALAVVLGAADGVDVVYRSFPTVASALQLPPYDQVPIERVLTPGPDAPVAPAHWTPPRGMPATGALSQVEIPATASGFPARPAWVYLPPAYLSPDRPLLPVWVLLSGQPGSTRDWIDGGQLAHRLDDWARAHDGLAPVVVMPDALGGETDNPLCLDSALGHAATYLSVDVPAWIGSTLQVDPDHAHWAVGGFSYGGTCALQLAVAHPDLFPTFLDASGQRAPTLGDPAGTAQAAFGGDRAALDAVDPLHELAARRYPQLSAYLLVGRDDDEYRPQTAEVTAALQAAGVSVTSLELPGGHAWDVWGAGFQGALPWLTAHTGLPS</sequence>
<feature type="transmembrane region" description="Helical" evidence="1">
    <location>
        <begin position="80"/>
        <end position="100"/>
    </location>
</feature>
<evidence type="ECO:0000313" key="4">
    <source>
        <dbReference type="Proteomes" id="UP000468828"/>
    </source>
</evidence>